<organism evidence="5">
    <name type="scientific">uncultured Caudovirales phage</name>
    <dbReference type="NCBI Taxonomy" id="2100421"/>
    <lineage>
        <taxon>Viruses</taxon>
        <taxon>Duplodnaviria</taxon>
        <taxon>Heunggongvirae</taxon>
        <taxon>Uroviricota</taxon>
        <taxon>Caudoviricetes</taxon>
        <taxon>Peduoviridae</taxon>
        <taxon>Maltschvirus</taxon>
        <taxon>Maltschvirus maltsch</taxon>
    </lineage>
</organism>
<dbReference type="EMBL" id="LR796365">
    <property type="protein sequence ID" value="CAB4139704.1"/>
    <property type="molecule type" value="Genomic_DNA"/>
</dbReference>
<name>A0A6J5ST99_9CAUD</name>
<dbReference type="InterPro" id="IPR000424">
    <property type="entry name" value="Primosome_PriB/ssb"/>
</dbReference>
<evidence type="ECO:0000313" key="5">
    <source>
        <dbReference type="EMBL" id="CAB4218535.1"/>
    </source>
</evidence>
<dbReference type="SUPFAM" id="SSF50249">
    <property type="entry name" value="Nucleic acid-binding proteins"/>
    <property type="match status" value="1"/>
</dbReference>
<evidence type="ECO:0000256" key="3">
    <source>
        <dbReference type="SAM" id="MobiDB-lite"/>
    </source>
</evidence>
<dbReference type="PIRSF" id="PIRSF002070">
    <property type="entry name" value="SSB"/>
    <property type="match status" value="1"/>
</dbReference>
<dbReference type="Pfam" id="PF00436">
    <property type="entry name" value="SSB"/>
    <property type="match status" value="1"/>
</dbReference>
<protein>
    <recommendedName>
        <fullName evidence="2">Single-stranded DNA-binding protein</fullName>
    </recommendedName>
</protein>
<dbReference type="GO" id="GO:0003697">
    <property type="term" value="F:single-stranded DNA binding"/>
    <property type="evidence" value="ECO:0007669"/>
    <property type="project" value="InterPro"/>
</dbReference>
<dbReference type="CDD" id="cd04496">
    <property type="entry name" value="SSB_OBF"/>
    <property type="match status" value="1"/>
</dbReference>
<dbReference type="InterPro" id="IPR011344">
    <property type="entry name" value="ssDNA-bd"/>
</dbReference>
<feature type="compositionally biased region" description="Basic and acidic residues" evidence="3">
    <location>
        <begin position="122"/>
        <end position="131"/>
    </location>
</feature>
<sequence length="141" mass="16088">MLNKAQVIGRVGSDIQVRYSSAGEAIVNVSVATSEKWKDKETGEIKEKVEWHKVVAFGKTAEIMGKYVKKGDLIYIDGKMTMKKYEDKVTGAEKFNFEIRVTEMKMLGQKQSAQSEITEVKKEIKQDKREISSQFEDDIPF</sequence>
<dbReference type="HAMAP" id="MF_00984">
    <property type="entry name" value="SSB"/>
    <property type="match status" value="1"/>
</dbReference>
<dbReference type="PANTHER" id="PTHR10302:SF27">
    <property type="entry name" value="SINGLE-STRANDED DNA-BINDING PROTEIN"/>
    <property type="match status" value="1"/>
</dbReference>
<feature type="region of interest" description="Disordered" evidence="3">
    <location>
        <begin position="122"/>
        <end position="141"/>
    </location>
</feature>
<evidence type="ECO:0000313" key="4">
    <source>
        <dbReference type="EMBL" id="CAB4139704.1"/>
    </source>
</evidence>
<evidence type="ECO:0000256" key="2">
    <source>
        <dbReference type="PIRNR" id="PIRNR002070"/>
    </source>
</evidence>
<dbReference type="EMBL" id="LR797466">
    <property type="protein sequence ID" value="CAB4218535.1"/>
    <property type="molecule type" value="Genomic_DNA"/>
</dbReference>
<dbReference type="NCBIfam" id="TIGR00621">
    <property type="entry name" value="ssb"/>
    <property type="match status" value="1"/>
</dbReference>
<dbReference type="Gene3D" id="2.40.50.140">
    <property type="entry name" value="Nucleic acid-binding proteins"/>
    <property type="match status" value="1"/>
</dbReference>
<dbReference type="InterPro" id="IPR012340">
    <property type="entry name" value="NA-bd_OB-fold"/>
</dbReference>
<reference evidence="5" key="1">
    <citation type="submission" date="2020-05" db="EMBL/GenBank/DDBJ databases">
        <authorList>
            <person name="Chiriac C."/>
            <person name="Salcher M."/>
            <person name="Ghai R."/>
            <person name="Kavagutti S V."/>
        </authorList>
    </citation>
    <scope>NUCLEOTIDE SEQUENCE</scope>
</reference>
<gene>
    <name evidence="5" type="ORF">UFOVP1607_26</name>
    <name evidence="4" type="ORF">UFOVP352_36</name>
</gene>
<evidence type="ECO:0000256" key="1">
    <source>
        <dbReference type="ARBA" id="ARBA00023125"/>
    </source>
</evidence>
<dbReference type="GO" id="GO:0006260">
    <property type="term" value="P:DNA replication"/>
    <property type="evidence" value="ECO:0007669"/>
    <property type="project" value="InterPro"/>
</dbReference>
<dbReference type="PROSITE" id="PS50935">
    <property type="entry name" value="SSB"/>
    <property type="match status" value="1"/>
</dbReference>
<keyword evidence="1 2" id="KW-0238">DNA-binding</keyword>
<accession>A0A6J5ST99</accession>
<proteinExistence type="inferred from homology"/>
<dbReference type="PANTHER" id="PTHR10302">
    <property type="entry name" value="SINGLE-STRANDED DNA-BINDING PROTEIN"/>
    <property type="match status" value="1"/>
</dbReference>
<dbReference type="GO" id="GO:0009295">
    <property type="term" value="C:nucleoid"/>
    <property type="evidence" value="ECO:0007669"/>
    <property type="project" value="TreeGrafter"/>
</dbReference>